<gene>
    <name evidence="1" type="ORF">IHE45_04G078300</name>
</gene>
<sequence>MSGGGGGRGAGVAGIPAGARKMVASLKEIVNCPEAEIYAMLKECGMDPSEAVHRLLSQDTFHEVKSKREKKKEVKEVPENRSRSVGAKSNRGARGGTDRGPRNNPSQFSSSDFGVARGKAVHQKENSENAIPTSSLESASSATYHNKSDFASMRTPAPTTVVPDGLSYPVQPSSGYQNSWFGAPGRRSMADVVKMGRPQGKSPSVPAVASDSSYTPSVPLLSDMPPLCQRPSPSVLPGESNQESHSSQNPILKSTEITHEQNTSVGSHGSHDDWVVVDESPAATVPSVPETSGSSTLYAETPTLADGNNLHVNPHLNETEELEDDTTDEDLHAEHTGSVSLSDRQVQLDNLGDDSHQTDDSINNMSSYQSQRHAFEHHEVEDVNAEISSVAANLHQINLQKDLDAPSAEEIPAVIIPDHLLVTNVDCSHLSFGSFNSGIITAGFSGSFSSKPMKTSLDVAPVTEDTSSIDKSEARNTEYYDSEQLRSTLSENVASTSTTTTREDAPSVTEPEIIRTDSLDATHGLQYNFPSVSDYTLPSTSEQNAAGYGFPQSNSQIQNLAPFSSLMQQYNSSFPNNSLASQLQPVRNFDLPFSPLLTTQSVPTKYSTSMSSISGPTSSMPEAAKPGFLSPPHPTQQSLPSTSIPTGHALPQHLPVHAYSQPTLPLGHFANMISYPFLPQSYAYMPSAAFQQTYTANTPFHQSLTAISNTGVKYTLPQYKSSVSVTSLPQSAAVASGYGGFGSSANIPGSLMMNPSSASANTTIGFDEALSSQYKEGNLHAPQQTENPAMWAHGAGSRTMSAMPANTFYSFLGQNQLGGYRQGQQPQHYGNMSYPPNYYHSQAGVSQEHQQNPAEANMNNQQGAPSQQQSHQIWQHSY</sequence>
<evidence type="ECO:0000313" key="2">
    <source>
        <dbReference type="Proteomes" id="UP000827976"/>
    </source>
</evidence>
<dbReference type="EMBL" id="CM037014">
    <property type="protein sequence ID" value="KAH7686036.1"/>
    <property type="molecule type" value="Genomic_DNA"/>
</dbReference>
<evidence type="ECO:0000313" key="1">
    <source>
        <dbReference type="EMBL" id="KAH7686036.1"/>
    </source>
</evidence>
<keyword evidence="2" id="KW-1185">Reference proteome</keyword>
<name>A0ACB7WDA8_DIOAL</name>
<protein>
    <submittedName>
        <fullName evidence="1">UBA-like protein</fullName>
    </submittedName>
</protein>
<proteinExistence type="predicted"/>
<comment type="caution">
    <text evidence="1">The sequence shown here is derived from an EMBL/GenBank/DDBJ whole genome shotgun (WGS) entry which is preliminary data.</text>
</comment>
<reference evidence="2" key="1">
    <citation type="journal article" date="2022" name="Nat. Commun.">
        <title>Chromosome evolution and the genetic basis of agronomically important traits in greater yam.</title>
        <authorList>
            <person name="Bredeson J.V."/>
            <person name="Lyons J.B."/>
            <person name="Oniyinde I.O."/>
            <person name="Okereke N.R."/>
            <person name="Kolade O."/>
            <person name="Nnabue I."/>
            <person name="Nwadili C.O."/>
            <person name="Hribova E."/>
            <person name="Parker M."/>
            <person name="Nwogha J."/>
            <person name="Shu S."/>
            <person name="Carlson J."/>
            <person name="Kariba R."/>
            <person name="Muthemba S."/>
            <person name="Knop K."/>
            <person name="Barton G.J."/>
            <person name="Sherwood A.V."/>
            <person name="Lopez-Montes A."/>
            <person name="Asiedu R."/>
            <person name="Jamnadass R."/>
            <person name="Muchugi A."/>
            <person name="Goodstein D."/>
            <person name="Egesi C.N."/>
            <person name="Featherston J."/>
            <person name="Asfaw A."/>
            <person name="Simpson G.G."/>
            <person name="Dolezel J."/>
            <person name="Hendre P.S."/>
            <person name="Van Deynze A."/>
            <person name="Kumar P.L."/>
            <person name="Obidiegwu J.E."/>
            <person name="Bhattacharjee R."/>
            <person name="Rokhsar D.S."/>
        </authorList>
    </citation>
    <scope>NUCLEOTIDE SEQUENCE [LARGE SCALE GENOMIC DNA]</scope>
    <source>
        <strain evidence="2">cv. TDa95/00328</strain>
    </source>
</reference>
<organism evidence="1 2">
    <name type="scientific">Dioscorea alata</name>
    <name type="common">Purple yam</name>
    <dbReference type="NCBI Taxonomy" id="55571"/>
    <lineage>
        <taxon>Eukaryota</taxon>
        <taxon>Viridiplantae</taxon>
        <taxon>Streptophyta</taxon>
        <taxon>Embryophyta</taxon>
        <taxon>Tracheophyta</taxon>
        <taxon>Spermatophyta</taxon>
        <taxon>Magnoliopsida</taxon>
        <taxon>Liliopsida</taxon>
        <taxon>Dioscoreales</taxon>
        <taxon>Dioscoreaceae</taxon>
        <taxon>Dioscorea</taxon>
    </lineage>
</organism>
<dbReference type="Proteomes" id="UP000827976">
    <property type="component" value="Chromosome 4"/>
</dbReference>
<accession>A0ACB7WDA8</accession>